<keyword evidence="3" id="KW-1185">Reference proteome</keyword>
<feature type="region of interest" description="Disordered" evidence="1">
    <location>
        <begin position="26"/>
        <end position="61"/>
    </location>
</feature>
<evidence type="ECO:0000313" key="2">
    <source>
        <dbReference type="EMBL" id="EFX64704.1"/>
    </source>
</evidence>
<organism evidence="2 3">
    <name type="scientific">Daphnia pulex</name>
    <name type="common">Water flea</name>
    <dbReference type="NCBI Taxonomy" id="6669"/>
    <lineage>
        <taxon>Eukaryota</taxon>
        <taxon>Metazoa</taxon>
        <taxon>Ecdysozoa</taxon>
        <taxon>Arthropoda</taxon>
        <taxon>Crustacea</taxon>
        <taxon>Branchiopoda</taxon>
        <taxon>Diplostraca</taxon>
        <taxon>Cladocera</taxon>
        <taxon>Anomopoda</taxon>
        <taxon>Daphniidae</taxon>
        <taxon>Daphnia</taxon>
    </lineage>
</organism>
<dbReference type="KEGG" id="dpx:DAPPUDRAFT_265929"/>
<dbReference type="EMBL" id="GL732800">
    <property type="protein sequence ID" value="EFX64704.1"/>
    <property type="molecule type" value="Genomic_DNA"/>
</dbReference>
<gene>
    <name evidence="2" type="ORF">DAPPUDRAFT_265929</name>
</gene>
<feature type="compositionally biased region" description="Pro residues" evidence="1">
    <location>
        <begin position="35"/>
        <end position="48"/>
    </location>
</feature>
<dbReference type="AlphaFoldDB" id="E9HU86"/>
<evidence type="ECO:0000256" key="1">
    <source>
        <dbReference type="SAM" id="MobiDB-lite"/>
    </source>
</evidence>
<protein>
    <submittedName>
        <fullName evidence="2">Uncharacterized protein</fullName>
    </submittedName>
</protein>
<dbReference type="InParanoid" id="E9HU86"/>
<accession>E9HU86</accession>
<reference evidence="2 3" key="1">
    <citation type="journal article" date="2011" name="Science">
        <title>The ecoresponsive genome of Daphnia pulex.</title>
        <authorList>
            <person name="Colbourne J.K."/>
            <person name="Pfrender M.E."/>
            <person name="Gilbert D."/>
            <person name="Thomas W.K."/>
            <person name="Tucker A."/>
            <person name="Oakley T.H."/>
            <person name="Tokishita S."/>
            <person name="Aerts A."/>
            <person name="Arnold G.J."/>
            <person name="Basu M.K."/>
            <person name="Bauer D.J."/>
            <person name="Caceres C.E."/>
            <person name="Carmel L."/>
            <person name="Casola C."/>
            <person name="Choi J.H."/>
            <person name="Detter J.C."/>
            <person name="Dong Q."/>
            <person name="Dusheyko S."/>
            <person name="Eads B.D."/>
            <person name="Frohlich T."/>
            <person name="Geiler-Samerotte K.A."/>
            <person name="Gerlach D."/>
            <person name="Hatcher P."/>
            <person name="Jogdeo S."/>
            <person name="Krijgsveld J."/>
            <person name="Kriventseva E.V."/>
            <person name="Kultz D."/>
            <person name="Laforsch C."/>
            <person name="Lindquist E."/>
            <person name="Lopez J."/>
            <person name="Manak J.R."/>
            <person name="Muller J."/>
            <person name="Pangilinan J."/>
            <person name="Patwardhan R.P."/>
            <person name="Pitluck S."/>
            <person name="Pritham E.J."/>
            <person name="Rechtsteiner A."/>
            <person name="Rho M."/>
            <person name="Rogozin I.B."/>
            <person name="Sakarya O."/>
            <person name="Salamov A."/>
            <person name="Schaack S."/>
            <person name="Shapiro H."/>
            <person name="Shiga Y."/>
            <person name="Skalitzky C."/>
            <person name="Smith Z."/>
            <person name="Souvorov A."/>
            <person name="Sung W."/>
            <person name="Tang Z."/>
            <person name="Tsuchiya D."/>
            <person name="Tu H."/>
            <person name="Vos H."/>
            <person name="Wang M."/>
            <person name="Wolf Y.I."/>
            <person name="Yamagata H."/>
            <person name="Yamada T."/>
            <person name="Ye Y."/>
            <person name="Shaw J.R."/>
            <person name="Andrews J."/>
            <person name="Crease T.J."/>
            <person name="Tang H."/>
            <person name="Lucas S.M."/>
            <person name="Robertson H.M."/>
            <person name="Bork P."/>
            <person name="Koonin E.V."/>
            <person name="Zdobnov E.M."/>
            <person name="Grigoriev I.V."/>
            <person name="Lynch M."/>
            <person name="Boore J.L."/>
        </authorList>
    </citation>
    <scope>NUCLEOTIDE SEQUENCE [LARGE SCALE GENOMIC DNA]</scope>
</reference>
<dbReference type="Proteomes" id="UP000000305">
    <property type="component" value="Unassembled WGS sequence"/>
</dbReference>
<proteinExistence type="predicted"/>
<evidence type="ECO:0000313" key="3">
    <source>
        <dbReference type="Proteomes" id="UP000000305"/>
    </source>
</evidence>
<name>E9HU86_DAPPU</name>
<dbReference type="HOGENOM" id="CLU_2924934_0_0_1"/>
<sequence length="61" mass="6855">MLNLFQVNPSTLCYNLKKMMFPDRDSIAKDLFPDPTQPNPTQPNPTQPTPTDGVVPLKLNN</sequence>